<name>A0A6B0VK86_9EURY</name>
<evidence type="ECO:0000256" key="1">
    <source>
        <dbReference type="ARBA" id="ARBA00022723"/>
    </source>
</evidence>
<keyword evidence="2" id="KW-0186">Copper</keyword>
<reference evidence="4 5" key="1">
    <citation type="submission" date="2020-01" db="EMBL/GenBank/DDBJ databases">
        <title>Natronorubrum sp. JWXQ-INN 674 isolated from Inner Mongolia Autonomous Region of China.</title>
        <authorList>
            <person name="Xue Q."/>
        </authorList>
    </citation>
    <scope>NUCLEOTIDE SEQUENCE [LARGE SCALE GENOMIC DNA]</scope>
    <source>
        <strain evidence="4 5">JWXQ-INN-674</strain>
    </source>
</reference>
<evidence type="ECO:0000256" key="2">
    <source>
        <dbReference type="ARBA" id="ARBA00023008"/>
    </source>
</evidence>
<dbReference type="Gene3D" id="2.60.40.420">
    <property type="entry name" value="Cupredoxins - blue copper proteins"/>
    <property type="match status" value="1"/>
</dbReference>
<feature type="domain" description="Blue (type 1) copper" evidence="3">
    <location>
        <begin position="90"/>
        <end position="155"/>
    </location>
</feature>
<dbReference type="InterPro" id="IPR008972">
    <property type="entry name" value="Cupredoxin"/>
</dbReference>
<dbReference type="GO" id="GO:0009055">
    <property type="term" value="F:electron transfer activity"/>
    <property type="evidence" value="ECO:0007669"/>
    <property type="project" value="InterPro"/>
</dbReference>
<organism evidence="4 5">
    <name type="scientific">Natronorubrum halalkaliphilum</name>
    <dbReference type="NCBI Taxonomy" id="2691917"/>
    <lineage>
        <taxon>Archaea</taxon>
        <taxon>Methanobacteriati</taxon>
        <taxon>Methanobacteriota</taxon>
        <taxon>Stenosarchaea group</taxon>
        <taxon>Halobacteria</taxon>
        <taxon>Halobacteriales</taxon>
        <taxon>Natrialbaceae</taxon>
        <taxon>Natronorubrum</taxon>
    </lineage>
</organism>
<evidence type="ECO:0000313" key="4">
    <source>
        <dbReference type="EMBL" id="MXV61517.1"/>
    </source>
</evidence>
<keyword evidence="1" id="KW-0479">Metal-binding</keyword>
<gene>
    <name evidence="4" type="ORF">GS429_05445</name>
</gene>
<dbReference type="RefSeq" id="WP_160063471.1">
    <property type="nucleotide sequence ID" value="NZ_WUYX01000021.1"/>
</dbReference>
<evidence type="ECO:0000259" key="3">
    <source>
        <dbReference type="Pfam" id="PF00127"/>
    </source>
</evidence>
<dbReference type="PROSITE" id="PS51257">
    <property type="entry name" value="PROKAR_LIPOPROTEIN"/>
    <property type="match status" value="1"/>
</dbReference>
<comment type="caution">
    <text evidence="4">The sequence shown here is derived from an EMBL/GenBank/DDBJ whole genome shotgun (WGS) entry which is preliminary data.</text>
</comment>
<dbReference type="InterPro" id="IPR000923">
    <property type="entry name" value="BlueCu_1"/>
</dbReference>
<proteinExistence type="predicted"/>
<dbReference type="GO" id="GO:0005507">
    <property type="term" value="F:copper ion binding"/>
    <property type="evidence" value="ECO:0007669"/>
    <property type="project" value="InterPro"/>
</dbReference>
<dbReference type="Proteomes" id="UP000434101">
    <property type="component" value="Unassembled WGS sequence"/>
</dbReference>
<accession>A0A6B0VK86</accession>
<dbReference type="EMBL" id="WUYX01000021">
    <property type="protein sequence ID" value="MXV61517.1"/>
    <property type="molecule type" value="Genomic_DNA"/>
</dbReference>
<dbReference type="AlphaFoldDB" id="A0A6B0VK86"/>
<protein>
    <recommendedName>
        <fullName evidence="3">Blue (type 1) copper domain-containing protein</fullName>
    </recommendedName>
</protein>
<sequence>MARDNPITRRTAMKLTGAAAATALVAGCSDDDDNGNGNGNGNGGFNMEAGETIELNGLIGGWEGISPDEIAGEENPTLILEDGEDYEIGWPEGDGNDHNIEIWDENDELVEDYQTDTTTDTEPDDQMLDITATEEMAYYVCEPHDNAMRGEIQVE</sequence>
<dbReference type="PROSITE" id="PS51318">
    <property type="entry name" value="TAT"/>
    <property type="match status" value="1"/>
</dbReference>
<keyword evidence="5" id="KW-1185">Reference proteome</keyword>
<dbReference type="OrthoDB" id="6744at2157"/>
<evidence type="ECO:0000313" key="5">
    <source>
        <dbReference type="Proteomes" id="UP000434101"/>
    </source>
</evidence>
<dbReference type="Pfam" id="PF00127">
    <property type="entry name" value="Copper-bind"/>
    <property type="match status" value="1"/>
</dbReference>
<dbReference type="InterPro" id="IPR006311">
    <property type="entry name" value="TAT_signal"/>
</dbReference>